<feature type="transmembrane region" description="Helical" evidence="1">
    <location>
        <begin position="89"/>
        <end position="112"/>
    </location>
</feature>
<keyword evidence="1" id="KW-1133">Transmembrane helix</keyword>
<dbReference type="Pfam" id="PF11188">
    <property type="entry name" value="DUF2975"/>
    <property type="match status" value="1"/>
</dbReference>
<feature type="transmembrane region" description="Helical" evidence="1">
    <location>
        <begin position="41"/>
        <end position="62"/>
    </location>
</feature>
<sequence>MRKETIFLKLVIVALAIAVLVGSFFAIPALIQVAIEFHNRYSYLFIGGAIGVTATAILFWLITWQSYKILLLIDHDNAFSQVTVSILRLIKFFSAGIGIVYVLELPSLYVAADHMDAPGVLAIGIILTGAAIVISVFAALLQKLLANAVNYKSENDLTI</sequence>
<name>A0A0D1AA73_9LACO</name>
<proteinExistence type="predicted"/>
<gene>
    <name evidence="2" type="ORF">WDC_0762</name>
</gene>
<dbReference type="AlphaFoldDB" id="A0A0D1AA73"/>
<feature type="transmembrane region" description="Helical" evidence="1">
    <location>
        <begin position="7"/>
        <end position="35"/>
    </location>
</feature>
<keyword evidence="1" id="KW-0812">Transmembrane</keyword>
<dbReference type="Proteomes" id="UP000032279">
    <property type="component" value="Unassembled WGS sequence"/>
</dbReference>
<evidence type="ECO:0000313" key="2">
    <source>
        <dbReference type="EMBL" id="KIS03601.1"/>
    </source>
</evidence>
<reference evidence="2 3" key="1">
    <citation type="submission" date="2013-08" db="EMBL/GenBank/DDBJ databases">
        <title>Lactobacillus wasatchii sp. WDC04, a late gas producing bacteria isolated from aged chedder cheese.</title>
        <authorList>
            <person name="Oberg C.J."/>
            <person name="Culumber M."/>
            <person name="McMahon D.J."/>
            <person name="Broadbent J.R."/>
            <person name="Oberg T.S."/>
            <person name="Ortaki F."/>
        </authorList>
    </citation>
    <scope>NUCLEOTIDE SEQUENCE [LARGE SCALE GENOMIC DNA]</scope>
    <source>
        <strain evidence="2 3">WDC04</strain>
    </source>
</reference>
<dbReference type="PATRIC" id="fig|1335616.4.peg.762"/>
<dbReference type="EMBL" id="AWTT01000014">
    <property type="protein sequence ID" value="KIS03601.1"/>
    <property type="molecule type" value="Genomic_DNA"/>
</dbReference>
<keyword evidence="1" id="KW-0472">Membrane</keyword>
<dbReference type="OrthoDB" id="1100174at2"/>
<organism evidence="2 3">
    <name type="scientific">Paucilactobacillus wasatchensis</name>
    <dbReference type="NCBI Taxonomy" id="1335616"/>
    <lineage>
        <taxon>Bacteria</taxon>
        <taxon>Bacillati</taxon>
        <taxon>Bacillota</taxon>
        <taxon>Bacilli</taxon>
        <taxon>Lactobacillales</taxon>
        <taxon>Lactobacillaceae</taxon>
        <taxon>Paucilactobacillus</taxon>
    </lineage>
</organism>
<evidence type="ECO:0000256" key="1">
    <source>
        <dbReference type="SAM" id="Phobius"/>
    </source>
</evidence>
<evidence type="ECO:0000313" key="3">
    <source>
        <dbReference type="Proteomes" id="UP000032279"/>
    </source>
</evidence>
<comment type="caution">
    <text evidence="2">The sequence shown here is derived from an EMBL/GenBank/DDBJ whole genome shotgun (WGS) entry which is preliminary data.</text>
</comment>
<dbReference type="STRING" id="1335616.WDC_0762"/>
<dbReference type="InterPro" id="IPR021354">
    <property type="entry name" value="DUF2975"/>
</dbReference>
<accession>A0A0D1AA73</accession>
<protein>
    <submittedName>
        <fullName evidence="2">Putative membrane protein</fullName>
    </submittedName>
</protein>
<keyword evidence="3" id="KW-1185">Reference proteome</keyword>
<feature type="transmembrane region" description="Helical" evidence="1">
    <location>
        <begin position="118"/>
        <end position="141"/>
    </location>
</feature>
<dbReference type="RefSeq" id="WP_044010454.1">
    <property type="nucleotide sequence ID" value="NZ_AWTT01000014.1"/>
</dbReference>